<organism evidence="2 3">
    <name type="scientific">Cynara cardunculus var. scolymus</name>
    <name type="common">Globe artichoke</name>
    <name type="synonym">Cynara scolymus</name>
    <dbReference type="NCBI Taxonomy" id="59895"/>
    <lineage>
        <taxon>Eukaryota</taxon>
        <taxon>Viridiplantae</taxon>
        <taxon>Streptophyta</taxon>
        <taxon>Embryophyta</taxon>
        <taxon>Tracheophyta</taxon>
        <taxon>Spermatophyta</taxon>
        <taxon>Magnoliopsida</taxon>
        <taxon>eudicotyledons</taxon>
        <taxon>Gunneridae</taxon>
        <taxon>Pentapetalae</taxon>
        <taxon>asterids</taxon>
        <taxon>campanulids</taxon>
        <taxon>Asterales</taxon>
        <taxon>Asteraceae</taxon>
        <taxon>Carduoideae</taxon>
        <taxon>Cardueae</taxon>
        <taxon>Carduinae</taxon>
        <taxon>Cynara</taxon>
    </lineage>
</organism>
<accession>A0A103XMN8</accession>
<dbReference type="EMBL" id="LEKV01004747">
    <property type="protein sequence ID" value="KVH93560.1"/>
    <property type="molecule type" value="Genomic_DNA"/>
</dbReference>
<dbReference type="PANTHER" id="PTHR47186">
    <property type="entry name" value="LEUCINE-RICH REPEAT-CONTAINING PROTEIN 57"/>
    <property type="match status" value="1"/>
</dbReference>
<keyword evidence="3" id="KW-1185">Reference proteome</keyword>
<dbReference type="OMA" id="YLCINYC"/>
<evidence type="ECO:0000313" key="2">
    <source>
        <dbReference type="EMBL" id="KVH93560.1"/>
    </source>
</evidence>
<name>A0A103XMN8_CYNCS</name>
<dbReference type="PANTHER" id="PTHR47186:SF33">
    <property type="entry name" value="NB-ARC DOMAIN-CONTAINING PROTEIN"/>
    <property type="match status" value="1"/>
</dbReference>
<reference evidence="2 3" key="1">
    <citation type="journal article" date="2016" name="Sci. Rep.">
        <title>The genome sequence of the outbreeding globe artichoke constructed de novo incorporating a phase-aware low-pass sequencing strategy of F1 progeny.</title>
        <authorList>
            <person name="Scaglione D."/>
            <person name="Reyes-Chin-Wo S."/>
            <person name="Acquadro A."/>
            <person name="Froenicke L."/>
            <person name="Portis E."/>
            <person name="Beitel C."/>
            <person name="Tirone M."/>
            <person name="Mauro R."/>
            <person name="Lo Monaco A."/>
            <person name="Mauromicale G."/>
            <person name="Faccioli P."/>
            <person name="Cattivelli L."/>
            <person name="Rieseberg L."/>
            <person name="Michelmore R."/>
            <person name="Lanteri S."/>
        </authorList>
    </citation>
    <scope>NUCLEOTIDE SEQUENCE [LARGE SCALE GENOMIC DNA]</scope>
    <source>
        <strain evidence="2">2C</strain>
    </source>
</reference>
<protein>
    <recommendedName>
        <fullName evidence="1">R13L1/DRL21-like LRR repeat region domain-containing protein</fullName>
    </recommendedName>
</protein>
<dbReference type="AlphaFoldDB" id="A0A103XMN8"/>
<gene>
    <name evidence="2" type="ORF">Ccrd_004387</name>
</gene>
<evidence type="ECO:0000259" key="1">
    <source>
        <dbReference type="Pfam" id="PF25019"/>
    </source>
</evidence>
<dbReference type="Pfam" id="PF25019">
    <property type="entry name" value="LRR_R13L1-DRL21"/>
    <property type="match status" value="1"/>
</dbReference>
<feature type="domain" description="R13L1/DRL21-like LRR repeat region" evidence="1">
    <location>
        <begin position="2"/>
        <end position="116"/>
    </location>
</feature>
<evidence type="ECO:0000313" key="3">
    <source>
        <dbReference type="Proteomes" id="UP000243975"/>
    </source>
</evidence>
<comment type="caution">
    <text evidence="2">The sequence shown here is derived from an EMBL/GenBank/DDBJ whole genome shotgun (WGS) entry which is preliminary data.</text>
</comment>
<dbReference type="Gramene" id="KVH93560">
    <property type="protein sequence ID" value="KVH93560"/>
    <property type="gene ID" value="Ccrd_004387"/>
</dbReference>
<dbReference type="Proteomes" id="UP000243975">
    <property type="component" value="Unassembled WGS sequence"/>
</dbReference>
<dbReference type="InterPro" id="IPR056789">
    <property type="entry name" value="LRR_R13L1-DRL21"/>
</dbReference>
<proteinExistence type="predicted"/>
<dbReference type="STRING" id="59895.A0A103XMN8"/>
<dbReference type="Gene3D" id="3.80.10.10">
    <property type="entry name" value="Ribonuclease Inhibitor"/>
    <property type="match status" value="3"/>
</dbReference>
<dbReference type="InterPro" id="IPR032675">
    <property type="entry name" value="LRR_dom_sf"/>
</dbReference>
<sequence length="559" mass="62874">MISIKGLDKVQNAMHAREANLMQMRLRELEVEWSDVFDGSREEMLENEVLDVLKPDNENLEKLNIVSYGGIEFPNWVGDSLFDRLIHISIRGCKKCTSLPLLGQLPSLMELFVQGMDGVKVIELQRLAFPSLEILSFEDMQGWEVWSYNGGVVDPVCPCLQTLCIRGCPKLVEISLEELPSLRDLEIDGCSEGVLRRLVQVVSSVTKLKIVSISGLTDQLWGGVMKHLGVVEEVIIKSCNEIRYVWESYTEACKVLVNLRKLEIRRCNNLVRLGEKEEDNCGSKLTSLTMLGISSCNSMEHCNCSNSIKSLSILWCSSITSISFPTGGKKQLKSFFISDCKKLLAKDLGGGRSEETINASMCMLDIVQIKGWSNLKSVIQLSYFIHLKKLEIRNCPSMESFPDYDFPNLTSLTHLEIVKCPSMDTSFPRGLWPPNLCQLGIGGLKKPMSEWGPQNFPTSLVSLCLVSEDVTSFSELSHLLPSSLTSLHIEEFEKLESVSMGLQHLTSLQHLGFIDCPKIKHLPQTLLPSLLSLWIADCPNLEERCSRRTRGYYHNYIPT</sequence>
<dbReference type="SUPFAM" id="SSF52058">
    <property type="entry name" value="L domain-like"/>
    <property type="match status" value="2"/>
</dbReference>